<proteinExistence type="predicted"/>
<evidence type="ECO:0000313" key="2">
    <source>
        <dbReference type="Proteomes" id="UP000472755"/>
    </source>
</evidence>
<dbReference type="Proteomes" id="UP000472755">
    <property type="component" value="Unassembled WGS sequence"/>
</dbReference>
<comment type="caution">
    <text evidence="1">The sequence shown here is derived from an EMBL/GenBank/DDBJ whole genome shotgun (WGS) entry which is preliminary data.</text>
</comment>
<reference evidence="1 2" key="1">
    <citation type="journal article" date="2019" name="Nat. Med.">
        <title>A library of human gut bacterial isolates paired with longitudinal multiomics data enables mechanistic microbiome research.</title>
        <authorList>
            <person name="Poyet M."/>
            <person name="Groussin M."/>
            <person name="Gibbons S.M."/>
            <person name="Avila-Pacheco J."/>
            <person name="Jiang X."/>
            <person name="Kearney S.M."/>
            <person name="Perrotta A.R."/>
            <person name="Berdy B."/>
            <person name="Zhao S."/>
            <person name="Lieberman T.D."/>
            <person name="Swanson P.K."/>
            <person name="Smith M."/>
            <person name="Roesemann S."/>
            <person name="Alexander J.E."/>
            <person name="Rich S.A."/>
            <person name="Livny J."/>
            <person name="Vlamakis H."/>
            <person name="Clish C."/>
            <person name="Bullock K."/>
            <person name="Deik A."/>
            <person name="Scott J."/>
            <person name="Pierce K.A."/>
            <person name="Xavier R.J."/>
            <person name="Alm E.J."/>
        </authorList>
    </citation>
    <scope>NUCLEOTIDE SEQUENCE [LARGE SCALE GENOMIC DNA]</scope>
    <source>
        <strain evidence="1 2">BIOML-A4</strain>
    </source>
</reference>
<dbReference type="EMBL" id="WMZU01000054">
    <property type="protein sequence ID" value="MTS29169.1"/>
    <property type="molecule type" value="Genomic_DNA"/>
</dbReference>
<accession>A0A6L6LY19</accession>
<dbReference type="InterPro" id="IPR059166">
    <property type="entry name" value="PLD-like_cat"/>
</dbReference>
<gene>
    <name evidence="1" type="ORF">GMD59_18075</name>
</gene>
<evidence type="ECO:0000313" key="1">
    <source>
        <dbReference type="EMBL" id="MTS29169.1"/>
    </source>
</evidence>
<dbReference type="CDD" id="cd09176">
    <property type="entry name" value="PLDc_unchar6"/>
    <property type="match status" value="1"/>
</dbReference>
<name>A0A6L6LY19_9FIRM</name>
<dbReference type="AlphaFoldDB" id="A0A6L6LY19"/>
<protein>
    <submittedName>
        <fullName evidence="1">Uncharacterized protein</fullName>
    </submittedName>
</protein>
<sequence length="395" mass="45719">MVEMRITFHEILVISPFLSGGVIRDFNDRNTRSLINDARYMLITREMSLGRLKPEDVSHFQIYTMRDAVIDGETAISDEAQEIQKQDIHAKIYMIRKYSSSDLYLGSLNASHNAVYGNIEFMIRLRSKRRYLDLDKLAASLFGTEKDGSDNPFQEVTLQTAIVEEEDEPTKALDAVVKEINRSNPSAVVHPEDEEYYSASIHFEACDTKGYQISIRPLLSRRTEEFSRDVLFTRLTITQLSEFYVIAVSDREQTVERILIIPTDGLPDDREKQVISSVVNDRDCFYRYIAFLLGDDSILSMLEINNAGVEADDTMSRQVYHVPALYEKMLQTAAVNPEKFKGIEYLMKTISEDGIIPEDFKRLYETFKKAVKFNGYRKCKTIQVYRLRIDIRYIY</sequence>
<organism evidence="1 2">
    <name type="scientific">Ruthenibacterium lactatiformans</name>
    <dbReference type="NCBI Taxonomy" id="1550024"/>
    <lineage>
        <taxon>Bacteria</taxon>
        <taxon>Bacillati</taxon>
        <taxon>Bacillota</taxon>
        <taxon>Clostridia</taxon>
        <taxon>Eubacteriales</taxon>
        <taxon>Oscillospiraceae</taxon>
        <taxon>Ruthenibacterium</taxon>
    </lineage>
</organism>
<dbReference type="Gene3D" id="3.30.870.10">
    <property type="entry name" value="Endonuclease Chain A"/>
    <property type="match status" value="1"/>
</dbReference>